<dbReference type="EMBL" id="CP002776">
    <property type="protein sequence ID" value="AEG30859.1"/>
    <property type="molecule type" value="Genomic_DNA"/>
</dbReference>
<dbReference type="GO" id="GO:0044877">
    <property type="term" value="F:protein-containing complex binding"/>
    <property type="evidence" value="ECO:0007669"/>
    <property type="project" value="TreeGrafter"/>
</dbReference>
<dbReference type="eggNOG" id="COG0702">
    <property type="taxonomic scope" value="Bacteria"/>
</dbReference>
<accession>F6D928</accession>
<dbReference type="InterPro" id="IPR036291">
    <property type="entry name" value="NAD(P)-bd_dom_sf"/>
</dbReference>
<sequence>MMKFGNKVVVLGAGGWLGREVIARLSEQKYQVTAVVKRASRNRELALYPNVKVRDVGGWTLEALTPYLQEQDTVINLLTDQSIANEACSDDALRELQAGLVLAAEEQAIARWIQLSLLGAGEQAETPWAQLCAILDDMVLASRTMLVTIMRPGLLIGQGDDTTTLYNAQLQRAKLLMLPHADREVQPLWVRDFARALAAAVKQPKSYGKTWELAGDEVMTIEDLASWVAQFQGVESPTLLPMCQLNTKFMLLLGPLAPFQVTTPYQNKRLANPQITKQDFATLTGFKPRQIEAVLSDYISQMKARQRFDFWRRNAGRANPPSA</sequence>
<dbReference type="PANTHER" id="PTHR12126">
    <property type="entry name" value="NADH-UBIQUINONE OXIDOREDUCTASE 39 KDA SUBUNIT-RELATED"/>
    <property type="match status" value="1"/>
</dbReference>
<protein>
    <submittedName>
        <fullName evidence="2">NAD-dependent epimerase/dehydratase</fullName>
    </submittedName>
</protein>
<evidence type="ECO:0000313" key="2">
    <source>
        <dbReference type="EMBL" id="AEG30859.1"/>
    </source>
</evidence>
<dbReference type="InterPro" id="IPR016040">
    <property type="entry name" value="NAD(P)-bd_dom"/>
</dbReference>
<dbReference type="PANTHER" id="PTHR12126:SF11">
    <property type="entry name" value="NADH DEHYDROGENASE [UBIQUINONE] 1 ALPHA SUBCOMPLEX SUBUNIT 9, MITOCHONDRIAL"/>
    <property type="match status" value="1"/>
</dbReference>
<evidence type="ECO:0000313" key="3">
    <source>
        <dbReference type="Proteomes" id="UP000009232"/>
    </source>
</evidence>
<dbReference type="Gene3D" id="3.40.50.720">
    <property type="entry name" value="NAD(P)-binding Rossmann-like Domain"/>
    <property type="match status" value="1"/>
</dbReference>
<evidence type="ECO:0000259" key="1">
    <source>
        <dbReference type="Pfam" id="PF13460"/>
    </source>
</evidence>
<dbReference type="HOGENOM" id="CLU_860350_0_0_6"/>
<gene>
    <name evidence="2" type="ordered locus">Thicy_0083</name>
</gene>
<reference evidence="2 3" key="1">
    <citation type="submission" date="2011-05" db="EMBL/GenBank/DDBJ databases">
        <title>Complete sequence of Thioalkalimicrobium cyclicum ALM1.</title>
        <authorList>
            <consortium name="US DOE Joint Genome Institute"/>
            <person name="Lucas S."/>
            <person name="Han J."/>
            <person name="Lapidus A."/>
            <person name="Cheng J.-F."/>
            <person name="Goodwin L."/>
            <person name="Pitluck S."/>
            <person name="Peters L."/>
            <person name="Mikhailova N."/>
            <person name="Davenport K."/>
            <person name="Han C."/>
            <person name="Tapia R."/>
            <person name="Land M."/>
            <person name="Hauser L."/>
            <person name="Kyrpides N."/>
            <person name="Ivanova N."/>
            <person name="Pagani I."/>
            <person name="Kappler U."/>
            <person name="Woyke T."/>
        </authorList>
    </citation>
    <scope>NUCLEOTIDE SEQUENCE [LARGE SCALE GENOMIC DNA]</scope>
    <source>
        <strain evidence="3">DSM 14477 / JCM 11371 / ALM1</strain>
    </source>
</reference>
<dbReference type="KEGG" id="tcy:Thicy_0083"/>
<dbReference type="STRING" id="717773.Thicy_0083"/>
<feature type="domain" description="NAD(P)-binding" evidence="1">
    <location>
        <begin position="12"/>
        <end position="155"/>
    </location>
</feature>
<dbReference type="OrthoDB" id="9776313at2"/>
<dbReference type="AlphaFoldDB" id="F6D928"/>
<dbReference type="Pfam" id="PF13460">
    <property type="entry name" value="NAD_binding_10"/>
    <property type="match status" value="1"/>
</dbReference>
<dbReference type="RefSeq" id="WP_013834647.1">
    <property type="nucleotide sequence ID" value="NC_015581.1"/>
</dbReference>
<proteinExistence type="predicted"/>
<dbReference type="Proteomes" id="UP000009232">
    <property type="component" value="Chromosome"/>
</dbReference>
<dbReference type="SUPFAM" id="SSF51735">
    <property type="entry name" value="NAD(P)-binding Rossmann-fold domains"/>
    <property type="match status" value="1"/>
</dbReference>
<organism evidence="2 3">
    <name type="scientific">Thiomicrospira cyclica (strain DSM 14477 / JCM 11371 / ALM1)</name>
    <name type="common">Thioalkalimicrobium cyclicum</name>
    <dbReference type="NCBI Taxonomy" id="717773"/>
    <lineage>
        <taxon>Bacteria</taxon>
        <taxon>Pseudomonadati</taxon>
        <taxon>Pseudomonadota</taxon>
        <taxon>Gammaproteobacteria</taxon>
        <taxon>Thiotrichales</taxon>
        <taxon>Piscirickettsiaceae</taxon>
        <taxon>Thiomicrospira</taxon>
    </lineage>
</organism>
<keyword evidence="3" id="KW-1185">Reference proteome</keyword>
<dbReference type="InterPro" id="IPR051207">
    <property type="entry name" value="ComplexI_NDUFA9_subunit"/>
</dbReference>
<name>F6D928_THICA</name>